<dbReference type="AlphaFoldDB" id="A0A4Y8W907"/>
<protein>
    <submittedName>
        <fullName evidence="1">Uncharacterized protein</fullName>
    </submittedName>
</protein>
<dbReference type="PROSITE" id="PS51257">
    <property type="entry name" value="PROKAR_LIPOPROTEIN"/>
    <property type="match status" value="1"/>
</dbReference>
<dbReference type="RefSeq" id="WP_134837714.1">
    <property type="nucleotide sequence ID" value="NZ_SATR01000145.1"/>
</dbReference>
<proteinExistence type="predicted"/>
<evidence type="ECO:0000313" key="1">
    <source>
        <dbReference type="EMBL" id="TFH89035.1"/>
    </source>
</evidence>
<dbReference type="OrthoDB" id="6944021at2"/>
<sequence>MKVRVTISGLGAGIPTLPIGVNLISGCYIETKPNDGNTPTRLYGVADYLSVGGESSTLIFGHAQTEWMTVESESAKKLLQYENFLGSHVDVEVKGTSFGSSKGDVTLKVIDKIGNAKSSIDKFNIKIDAYQLASTKIRGQIRAMKTESSK</sequence>
<evidence type="ECO:0000313" key="2">
    <source>
        <dbReference type="Proteomes" id="UP000297753"/>
    </source>
</evidence>
<reference evidence="1 2" key="1">
    <citation type="submission" date="2019-01" db="EMBL/GenBank/DDBJ databases">
        <title>Vibrio BEI176 sp. nov, a marine bacterium isolated from China: eastern marignal seas.</title>
        <authorList>
            <person name="Li B."/>
        </authorList>
    </citation>
    <scope>NUCLEOTIDE SEQUENCE [LARGE SCALE GENOMIC DNA]</scope>
    <source>
        <strain evidence="1 2">BEI176</strain>
    </source>
</reference>
<keyword evidence="2" id="KW-1185">Reference proteome</keyword>
<name>A0A4Y8W907_9VIBR</name>
<gene>
    <name evidence="1" type="ORF">ELS82_24495</name>
</gene>
<organism evidence="1 2">
    <name type="scientific">Vibrio ouci</name>
    <dbReference type="NCBI Taxonomy" id="2499078"/>
    <lineage>
        <taxon>Bacteria</taxon>
        <taxon>Pseudomonadati</taxon>
        <taxon>Pseudomonadota</taxon>
        <taxon>Gammaproteobacteria</taxon>
        <taxon>Vibrionales</taxon>
        <taxon>Vibrionaceae</taxon>
        <taxon>Vibrio</taxon>
    </lineage>
</organism>
<dbReference type="Proteomes" id="UP000297753">
    <property type="component" value="Unassembled WGS sequence"/>
</dbReference>
<accession>A0A4Y8W907</accession>
<dbReference type="EMBL" id="SATR01000145">
    <property type="protein sequence ID" value="TFH89035.1"/>
    <property type="molecule type" value="Genomic_DNA"/>
</dbReference>
<comment type="caution">
    <text evidence="1">The sequence shown here is derived from an EMBL/GenBank/DDBJ whole genome shotgun (WGS) entry which is preliminary data.</text>
</comment>